<proteinExistence type="predicted"/>
<protein>
    <recommendedName>
        <fullName evidence="6">BHLH domain-containing protein</fullName>
    </recommendedName>
</protein>
<reference evidence="7 8" key="1">
    <citation type="submission" date="2024-02" db="EMBL/GenBank/DDBJ databases">
        <authorList>
            <person name="Vignale AGUSTIN F."/>
            <person name="Sosa J E."/>
            <person name="Modenutti C."/>
        </authorList>
    </citation>
    <scope>NUCLEOTIDE SEQUENCE [LARGE SCALE GENOMIC DNA]</scope>
</reference>
<evidence type="ECO:0000259" key="6">
    <source>
        <dbReference type="PROSITE" id="PS50888"/>
    </source>
</evidence>
<organism evidence="7 8">
    <name type="scientific">Ilex paraguariensis</name>
    <name type="common">yerba mate</name>
    <dbReference type="NCBI Taxonomy" id="185542"/>
    <lineage>
        <taxon>Eukaryota</taxon>
        <taxon>Viridiplantae</taxon>
        <taxon>Streptophyta</taxon>
        <taxon>Embryophyta</taxon>
        <taxon>Tracheophyta</taxon>
        <taxon>Spermatophyta</taxon>
        <taxon>Magnoliopsida</taxon>
        <taxon>eudicotyledons</taxon>
        <taxon>Gunneridae</taxon>
        <taxon>Pentapetalae</taxon>
        <taxon>asterids</taxon>
        <taxon>campanulids</taxon>
        <taxon>Aquifoliales</taxon>
        <taxon>Aquifoliaceae</taxon>
        <taxon>Ilex</taxon>
    </lineage>
</organism>
<gene>
    <name evidence="7" type="ORF">ILEXP_LOCUS29811</name>
</gene>
<dbReference type="InterPro" id="IPR015660">
    <property type="entry name" value="MASH1/Ascl1a-like"/>
</dbReference>
<dbReference type="GO" id="GO:0003677">
    <property type="term" value="F:DNA binding"/>
    <property type="evidence" value="ECO:0007669"/>
    <property type="project" value="UniProtKB-KW"/>
</dbReference>
<evidence type="ECO:0000313" key="7">
    <source>
        <dbReference type="EMBL" id="CAK9161024.1"/>
    </source>
</evidence>
<accession>A0ABC8SV11</accession>
<dbReference type="Proteomes" id="UP001642360">
    <property type="component" value="Unassembled WGS sequence"/>
</dbReference>
<dbReference type="PANTHER" id="PTHR13935">
    <property type="entry name" value="ACHAETE-SCUTE TRANSCRIPTION FACTOR-RELATED"/>
    <property type="match status" value="1"/>
</dbReference>
<feature type="domain" description="BHLH" evidence="6">
    <location>
        <begin position="73"/>
        <end position="125"/>
    </location>
</feature>
<evidence type="ECO:0000256" key="1">
    <source>
        <dbReference type="ARBA" id="ARBA00004123"/>
    </source>
</evidence>
<evidence type="ECO:0000256" key="5">
    <source>
        <dbReference type="ARBA" id="ARBA00023242"/>
    </source>
</evidence>
<name>A0ABC8SV11_9AQUA</name>
<dbReference type="GO" id="GO:0005634">
    <property type="term" value="C:nucleus"/>
    <property type="evidence" value="ECO:0007669"/>
    <property type="project" value="UniProtKB-SubCell"/>
</dbReference>
<dbReference type="InterPro" id="IPR036638">
    <property type="entry name" value="HLH_DNA-bd_sf"/>
</dbReference>
<keyword evidence="3" id="KW-0238">DNA-binding</keyword>
<comment type="caution">
    <text evidence="7">The sequence shown here is derived from an EMBL/GenBank/DDBJ whole genome shotgun (WGS) entry which is preliminary data.</text>
</comment>
<keyword evidence="2" id="KW-0805">Transcription regulation</keyword>
<evidence type="ECO:0000256" key="4">
    <source>
        <dbReference type="ARBA" id="ARBA00023163"/>
    </source>
</evidence>
<dbReference type="Gene3D" id="4.10.280.10">
    <property type="entry name" value="Helix-loop-helix DNA-binding domain"/>
    <property type="match status" value="1"/>
</dbReference>
<comment type="subcellular location">
    <subcellularLocation>
        <location evidence="1">Nucleus</location>
    </subcellularLocation>
</comment>
<keyword evidence="4" id="KW-0804">Transcription</keyword>
<dbReference type="GO" id="GO:0006355">
    <property type="term" value="P:regulation of DNA-templated transcription"/>
    <property type="evidence" value="ECO:0007669"/>
    <property type="project" value="UniProtKB-ARBA"/>
</dbReference>
<dbReference type="Pfam" id="PF00010">
    <property type="entry name" value="HLH"/>
    <property type="match status" value="1"/>
</dbReference>
<evidence type="ECO:0000256" key="2">
    <source>
        <dbReference type="ARBA" id="ARBA00023015"/>
    </source>
</evidence>
<dbReference type="SUPFAM" id="SSF47459">
    <property type="entry name" value="HLH, helix-loop-helix DNA-binding domain"/>
    <property type="match status" value="1"/>
</dbReference>
<keyword evidence="8" id="KW-1185">Reference proteome</keyword>
<evidence type="ECO:0000313" key="8">
    <source>
        <dbReference type="Proteomes" id="UP001642360"/>
    </source>
</evidence>
<keyword evidence="5" id="KW-0539">Nucleus</keyword>
<sequence>MDDLYPFSSLQQINELVFQIPSILGQQDTTQQDLVINQASLEGSNLTTGSLRKKSQKFPAIQENDRSADDYKEKKLIHRDIERKRRQDMANLYAALRSELPLEYIKGKRSLCDHTDVAVNYIQKLQHKIEELGIKRDKLKKFPNSSSVGPENESSSSSMRNIVKIVDNGVIYGQMTRNCSFDDSFICK</sequence>
<evidence type="ECO:0000256" key="3">
    <source>
        <dbReference type="ARBA" id="ARBA00023125"/>
    </source>
</evidence>
<dbReference type="CDD" id="cd18914">
    <property type="entry name" value="bHLH_AtORG2_like"/>
    <property type="match status" value="1"/>
</dbReference>
<dbReference type="PROSITE" id="PS50888">
    <property type="entry name" value="BHLH"/>
    <property type="match status" value="1"/>
</dbReference>
<dbReference type="EMBL" id="CAUOFW020003613">
    <property type="protein sequence ID" value="CAK9161024.1"/>
    <property type="molecule type" value="Genomic_DNA"/>
</dbReference>
<dbReference type="InterPro" id="IPR011598">
    <property type="entry name" value="bHLH_dom"/>
</dbReference>
<dbReference type="AlphaFoldDB" id="A0ABC8SV11"/>
<dbReference type="PANTHER" id="PTHR13935:SF106">
    <property type="entry name" value="ACHAETE-SCUTE COMPLEX PROTEIN T5-RELATED"/>
    <property type="match status" value="1"/>
</dbReference>